<dbReference type="Proteomes" id="UP001218629">
    <property type="component" value="Chromosome"/>
</dbReference>
<dbReference type="PANTHER" id="PTHR43775:SF51">
    <property type="entry name" value="INACTIVE PHENOLPHTHIOCEROL SYNTHESIS POLYKETIDE SYNTHASE TYPE I PKS1-RELATED"/>
    <property type="match status" value="1"/>
</dbReference>
<evidence type="ECO:0000313" key="7">
    <source>
        <dbReference type="Proteomes" id="UP001218629"/>
    </source>
</evidence>
<feature type="compositionally biased region" description="Pro residues" evidence="4">
    <location>
        <begin position="689"/>
        <end position="701"/>
    </location>
</feature>
<keyword evidence="1" id="KW-0808">Transferase</keyword>
<evidence type="ECO:0000256" key="3">
    <source>
        <dbReference type="PROSITE-ProRule" id="PRU01363"/>
    </source>
</evidence>
<feature type="active site" description="Proton acceptor; for dehydratase activity" evidence="3">
    <location>
        <position position="17"/>
    </location>
</feature>
<dbReference type="Gene3D" id="3.40.50.720">
    <property type="entry name" value="NAD(P)-binding Rossmann-like Domain"/>
    <property type="match status" value="1"/>
</dbReference>
<dbReference type="SUPFAM" id="SSF51735">
    <property type="entry name" value="NAD(P)-binding Rossmann-fold domains"/>
    <property type="match status" value="2"/>
</dbReference>
<feature type="region of interest" description="Disordered" evidence="4">
    <location>
        <begin position="682"/>
        <end position="748"/>
    </location>
</feature>
<feature type="compositionally biased region" description="Basic residues" evidence="4">
    <location>
        <begin position="606"/>
        <end position="627"/>
    </location>
</feature>
<dbReference type="Pfam" id="PF08659">
    <property type="entry name" value="KR"/>
    <property type="match status" value="1"/>
</dbReference>
<evidence type="ECO:0000313" key="6">
    <source>
        <dbReference type="EMBL" id="WEB45511.1"/>
    </source>
</evidence>
<proteinExistence type="predicted"/>
<feature type="domain" description="PKS/mFAS DH" evidence="5">
    <location>
        <begin position="1"/>
        <end position="265"/>
    </location>
</feature>
<dbReference type="EMBL" id="CP095749">
    <property type="protein sequence ID" value="WEB45511.1"/>
    <property type="molecule type" value="Genomic_DNA"/>
</dbReference>
<gene>
    <name evidence="6" type="ORF">MOV08_00260</name>
</gene>
<feature type="active site" description="Proton donor; for dehydratase activity" evidence="3">
    <location>
        <position position="188"/>
    </location>
</feature>
<evidence type="ECO:0000256" key="4">
    <source>
        <dbReference type="SAM" id="MobiDB-lite"/>
    </source>
</evidence>
<dbReference type="InterPro" id="IPR049900">
    <property type="entry name" value="PKS_mFAS_DH"/>
</dbReference>
<dbReference type="SMART" id="SM00826">
    <property type="entry name" value="PKS_DH"/>
    <property type="match status" value="1"/>
</dbReference>
<dbReference type="Pfam" id="PF22953">
    <property type="entry name" value="SpnB_Rossmann"/>
    <property type="match status" value="1"/>
</dbReference>
<dbReference type="InterPro" id="IPR049552">
    <property type="entry name" value="PKS_DH_N"/>
</dbReference>
<feature type="compositionally biased region" description="Pro residues" evidence="4">
    <location>
        <begin position="563"/>
        <end position="573"/>
    </location>
</feature>
<evidence type="ECO:0000256" key="1">
    <source>
        <dbReference type="ARBA" id="ARBA00022679"/>
    </source>
</evidence>
<dbReference type="Pfam" id="PF14765">
    <property type="entry name" value="PS-DH"/>
    <property type="match status" value="1"/>
</dbReference>
<dbReference type="InterPro" id="IPR055123">
    <property type="entry name" value="SpnB-like_Rossmann"/>
</dbReference>
<sequence length="748" mass="80925">MFTGRLSLHSHPWLLDHAVAGTHLIPGTVLLELALHAAEQVGAGQVEELTLTAPLMLPERGGLHLQLTVGAEDEAGRRTFDIHARPETERADAAWVRHGGGTLTARSAAPATVHTDFASWPPSNATELDLTGGYERLADQGYEYGPAFQGLRRAWKHSTENTVYAEIGLDGELHADLDRFHLHPALLDAAFHALLPGIADDDVEAALPFAWSGIEIQAGGASTLRARLTRTGTESVSLTIADGAGAPVATIDAVTTRPLSLDTLRAAAPAVRDGLFHVEWRPVPAPSESPSYSDAWAVIGPCTDLEPGRHYTDLDALSRAVDDGADAPPVVILALTEDGPVSGDAPERAHAALHHTLQTLQTWLADDRFAATRLTIVTHHAIATNPTEDVTDLTHAAIWGLIRTAQTEHPDRIHLIDTDHTTALPTALATALALDEPQLALRNNQFLIPRLARTTPDPTTTPPDWSEGTILITGGTGTLGSHLARHLATHHGAQHLLLTSRQGPNTPGAAELQEELHQLGTQTTIVACDAANRDALAALLDTIPTEHPLTAVIHTAGTLDDAPSPPSPPPTPHRPQTQNRRSLEPPPTHPTPPPPQNLHPLLLPRRPPRHPRPSQLRRRQHLPRRPRPPPPHQQPTRHLLAWGLWQDTSTLTHHLTHTDHQRLTRTGIQPLTTHHALTLFDTTHTTPTQPSPSPPSTPPPSTHTDTTSPSSSTDSRHQPPAARPPDRKSVGRRRNDWQGWHLRSATVR</sequence>
<evidence type="ECO:0000256" key="2">
    <source>
        <dbReference type="ARBA" id="ARBA00023268"/>
    </source>
</evidence>
<dbReference type="CDD" id="cd08956">
    <property type="entry name" value="KR_3_FAS_SDR_x"/>
    <property type="match status" value="1"/>
</dbReference>
<dbReference type="Gene3D" id="3.40.50.11460">
    <property type="match status" value="1"/>
</dbReference>
<feature type="region of interest" description="Disordered" evidence="4">
    <location>
        <begin position="557"/>
        <end position="636"/>
    </location>
</feature>
<dbReference type="PROSITE" id="PS52019">
    <property type="entry name" value="PKS_MFAS_DH"/>
    <property type="match status" value="1"/>
</dbReference>
<dbReference type="Pfam" id="PF21089">
    <property type="entry name" value="PKS_DH_N"/>
    <property type="match status" value="1"/>
</dbReference>
<keyword evidence="2" id="KW-0511">Multifunctional enzyme</keyword>
<dbReference type="InterPro" id="IPR057326">
    <property type="entry name" value="KR_dom"/>
</dbReference>
<protein>
    <submittedName>
        <fullName evidence="6">Type I polyketide synthase</fullName>
    </submittedName>
</protein>
<evidence type="ECO:0000259" key="5">
    <source>
        <dbReference type="PROSITE" id="PS52019"/>
    </source>
</evidence>
<dbReference type="InterPro" id="IPR036291">
    <property type="entry name" value="NAD(P)-bd_dom_sf"/>
</dbReference>
<keyword evidence="7" id="KW-1185">Reference proteome</keyword>
<dbReference type="InterPro" id="IPR050091">
    <property type="entry name" value="PKS_NRPS_Biosynth_Enz"/>
</dbReference>
<accession>A0ABY8ALL6</accession>
<feature type="region of interest" description="N-terminal hotdog fold" evidence="3">
    <location>
        <begin position="1"/>
        <end position="110"/>
    </location>
</feature>
<feature type="compositionally biased region" description="Low complexity" evidence="4">
    <location>
        <begin position="702"/>
        <end position="713"/>
    </location>
</feature>
<dbReference type="Gene3D" id="3.10.129.110">
    <property type="entry name" value="Polyketide synthase dehydratase"/>
    <property type="match status" value="1"/>
</dbReference>
<dbReference type="SMART" id="SM00822">
    <property type="entry name" value="PKS_KR"/>
    <property type="match status" value="1"/>
</dbReference>
<feature type="region of interest" description="C-terminal hotdog fold" evidence="3">
    <location>
        <begin position="125"/>
        <end position="265"/>
    </location>
</feature>
<reference evidence="6 7" key="1">
    <citation type="submission" date="2022-03" db="EMBL/GenBank/DDBJ databases">
        <title>Streptomyces yunnanensis P86,complete genome.</title>
        <authorList>
            <person name="Chen S."/>
            <person name="Zhang Q."/>
        </authorList>
    </citation>
    <scope>NUCLEOTIDE SEQUENCE [LARGE SCALE GENOMIC DNA]</scope>
    <source>
        <strain evidence="6 7">P86</strain>
    </source>
</reference>
<dbReference type="InterPro" id="IPR049551">
    <property type="entry name" value="PKS_DH_C"/>
</dbReference>
<feature type="compositionally biased region" description="Basic and acidic residues" evidence="4">
    <location>
        <begin position="724"/>
        <end position="736"/>
    </location>
</feature>
<feature type="compositionally biased region" description="Pro residues" evidence="4">
    <location>
        <begin position="584"/>
        <end position="597"/>
    </location>
</feature>
<dbReference type="PANTHER" id="PTHR43775">
    <property type="entry name" value="FATTY ACID SYNTHASE"/>
    <property type="match status" value="1"/>
</dbReference>
<dbReference type="InterPro" id="IPR013968">
    <property type="entry name" value="PKS_KR"/>
</dbReference>
<name>A0ABY8ALL6_9ACTN</name>
<dbReference type="InterPro" id="IPR042104">
    <property type="entry name" value="PKS_dehydratase_sf"/>
</dbReference>
<organism evidence="6 7">
    <name type="scientific">Streptomyces yunnanensis</name>
    <dbReference type="NCBI Taxonomy" id="156453"/>
    <lineage>
        <taxon>Bacteria</taxon>
        <taxon>Bacillati</taxon>
        <taxon>Actinomycetota</taxon>
        <taxon>Actinomycetes</taxon>
        <taxon>Kitasatosporales</taxon>
        <taxon>Streptomycetaceae</taxon>
        <taxon>Streptomyces</taxon>
    </lineage>
</organism>
<dbReference type="InterPro" id="IPR020807">
    <property type="entry name" value="PKS_DH"/>
</dbReference>